<dbReference type="EMBL" id="CAUYUJ010013202">
    <property type="protein sequence ID" value="CAK0835771.1"/>
    <property type="molecule type" value="Genomic_DNA"/>
</dbReference>
<dbReference type="Proteomes" id="UP001189429">
    <property type="component" value="Unassembled WGS sequence"/>
</dbReference>
<comment type="caution">
    <text evidence="1">The sequence shown here is derived from an EMBL/GenBank/DDBJ whole genome shotgun (WGS) entry which is preliminary data.</text>
</comment>
<feature type="non-terminal residue" evidence="1">
    <location>
        <position position="1"/>
    </location>
</feature>
<dbReference type="PANTHER" id="PTHR46082:SF6">
    <property type="entry name" value="AAA+ ATPASE DOMAIN-CONTAINING PROTEIN-RELATED"/>
    <property type="match status" value="1"/>
</dbReference>
<evidence type="ECO:0008006" key="3">
    <source>
        <dbReference type="Google" id="ProtNLM"/>
    </source>
</evidence>
<protein>
    <recommendedName>
        <fullName evidence="3">Kinesin light chain</fullName>
    </recommendedName>
</protein>
<evidence type="ECO:0000313" key="2">
    <source>
        <dbReference type="Proteomes" id="UP001189429"/>
    </source>
</evidence>
<gene>
    <name evidence="1" type="ORF">PCOR1329_LOCUS32480</name>
</gene>
<dbReference type="PANTHER" id="PTHR46082">
    <property type="entry name" value="ATP/GTP-BINDING PROTEIN-RELATED"/>
    <property type="match status" value="1"/>
</dbReference>
<dbReference type="Pfam" id="PF13374">
    <property type="entry name" value="TPR_10"/>
    <property type="match status" value="2"/>
</dbReference>
<organism evidence="1 2">
    <name type="scientific">Prorocentrum cordatum</name>
    <dbReference type="NCBI Taxonomy" id="2364126"/>
    <lineage>
        <taxon>Eukaryota</taxon>
        <taxon>Sar</taxon>
        <taxon>Alveolata</taxon>
        <taxon>Dinophyceae</taxon>
        <taxon>Prorocentrales</taxon>
        <taxon>Prorocentraceae</taxon>
        <taxon>Prorocentrum</taxon>
    </lineage>
</organism>
<accession>A0ABN9STI9</accession>
<keyword evidence="2" id="KW-1185">Reference proteome</keyword>
<reference evidence="1" key="1">
    <citation type="submission" date="2023-10" db="EMBL/GenBank/DDBJ databases">
        <authorList>
            <person name="Chen Y."/>
            <person name="Shah S."/>
            <person name="Dougan E. K."/>
            <person name="Thang M."/>
            <person name="Chan C."/>
        </authorList>
    </citation>
    <scope>NUCLEOTIDE SEQUENCE [LARGE SCALE GENOMIC DNA]</scope>
</reference>
<dbReference type="SUPFAM" id="SSF48452">
    <property type="entry name" value="TPR-like"/>
    <property type="match status" value="1"/>
</dbReference>
<dbReference type="Gene3D" id="1.25.40.10">
    <property type="entry name" value="Tetratricopeptide repeat domain"/>
    <property type="match status" value="1"/>
</dbReference>
<evidence type="ECO:0000313" key="1">
    <source>
        <dbReference type="EMBL" id="CAK0835771.1"/>
    </source>
</evidence>
<name>A0ABN9STI9_9DINO</name>
<dbReference type="InterPro" id="IPR053137">
    <property type="entry name" value="NLR-like"/>
</dbReference>
<proteinExistence type="predicted"/>
<sequence length="127" mass="13087">VMGRMAEADTFYQSALDGFKAAFGPSHPTTLAAVYSLAGLLQARGAGPWAERLLREALAACDGELGAEHPDTLACLSALARQQVQATGGAGALGSEAVLGSSHPDTLASMAELADLLREKGQDPFLF</sequence>
<dbReference type="InterPro" id="IPR011990">
    <property type="entry name" value="TPR-like_helical_dom_sf"/>
</dbReference>